<evidence type="ECO:0000313" key="1">
    <source>
        <dbReference type="EMBL" id="KAG8174390.1"/>
    </source>
</evidence>
<accession>A0AAV6TST2</accession>
<evidence type="ECO:0000313" key="3">
    <source>
        <dbReference type="Proteomes" id="UP000827092"/>
    </source>
</evidence>
<evidence type="ECO:0000313" key="2">
    <source>
        <dbReference type="EMBL" id="KAG8174955.1"/>
    </source>
</evidence>
<organism evidence="2 3">
    <name type="scientific">Oedothorax gibbosus</name>
    <dbReference type="NCBI Taxonomy" id="931172"/>
    <lineage>
        <taxon>Eukaryota</taxon>
        <taxon>Metazoa</taxon>
        <taxon>Ecdysozoa</taxon>
        <taxon>Arthropoda</taxon>
        <taxon>Chelicerata</taxon>
        <taxon>Arachnida</taxon>
        <taxon>Araneae</taxon>
        <taxon>Araneomorphae</taxon>
        <taxon>Entelegynae</taxon>
        <taxon>Araneoidea</taxon>
        <taxon>Linyphiidae</taxon>
        <taxon>Erigoninae</taxon>
        <taxon>Oedothorax</taxon>
    </lineage>
</organism>
<gene>
    <name evidence="2" type="ORF">JTE90_002477</name>
    <name evidence="1" type="ORF">JTE90_016086</name>
</gene>
<protein>
    <submittedName>
        <fullName evidence="2">Uncharacterized protein</fullName>
    </submittedName>
</protein>
<proteinExistence type="predicted"/>
<sequence length="115" mass="12796">MHLNARDCEHYYCSQVGGSYFQGSTAYQRGSGLFGDIRRFVSPLAIKVGAYLGKHALRAGKNVLTDVASGKTFKESARSRLGETSKQIKYDILQRLQHGKGIKRKKKAKVCSDQK</sequence>
<reference evidence="2 3" key="1">
    <citation type="journal article" date="2022" name="Nat. Ecol. Evol.">
        <title>A masculinizing supergene underlies an exaggerated male reproductive morph in a spider.</title>
        <authorList>
            <person name="Hendrickx F."/>
            <person name="De Corte Z."/>
            <person name="Sonet G."/>
            <person name="Van Belleghem S.M."/>
            <person name="Kostlbacher S."/>
            <person name="Vangestel C."/>
        </authorList>
    </citation>
    <scope>NUCLEOTIDE SEQUENCE [LARGE SCALE GENOMIC DNA]</scope>
    <source>
        <strain evidence="2">W744_W776</strain>
    </source>
</reference>
<name>A0AAV6TST2_9ARAC</name>
<dbReference type="AlphaFoldDB" id="A0AAV6TST2"/>
<dbReference type="EMBL" id="JAFNEN010001227">
    <property type="protein sequence ID" value="KAG8174390.1"/>
    <property type="molecule type" value="Genomic_DNA"/>
</dbReference>
<keyword evidence="3" id="KW-1185">Reference proteome</keyword>
<comment type="caution">
    <text evidence="2">The sequence shown here is derived from an EMBL/GenBank/DDBJ whole genome shotgun (WGS) entry which is preliminary data.</text>
</comment>
<dbReference type="Proteomes" id="UP000827092">
    <property type="component" value="Unassembled WGS sequence"/>
</dbReference>
<dbReference type="EMBL" id="JAFNEN010001103">
    <property type="protein sequence ID" value="KAG8174955.1"/>
    <property type="molecule type" value="Genomic_DNA"/>
</dbReference>